<evidence type="ECO:0000313" key="3">
    <source>
        <dbReference type="EMBL" id="KAA5542582.1"/>
    </source>
</evidence>
<dbReference type="InterPro" id="IPR014710">
    <property type="entry name" value="RmlC-like_jellyroll"/>
</dbReference>
<proteinExistence type="predicted"/>
<feature type="region of interest" description="Disordered" evidence="1">
    <location>
        <begin position="100"/>
        <end position="119"/>
    </location>
</feature>
<feature type="domain" description="Cupin type-2" evidence="2">
    <location>
        <begin position="47"/>
        <end position="91"/>
    </location>
</feature>
<gene>
    <name evidence="3" type="ORF">FYK55_13665</name>
</gene>
<dbReference type="InterPro" id="IPR013096">
    <property type="entry name" value="Cupin_2"/>
</dbReference>
<evidence type="ECO:0000313" key="4">
    <source>
        <dbReference type="Proteomes" id="UP000324479"/>
    </source>
</evidence>
<accession>A0A5M6D8E8</accession>
<dbReference type="EMBL" id="VWOX01000007">
    <property type="protein sequence ID" value="KAA5542582.1"/>
    <property type="molecule type" value="Genomic_DNA"/>
</dbReference>
<dbReference type="Pfam" id="PF07883">
    <property type="entry name" value="Cupin_2"/>
    <property type="match status" value="1"/>
</dbReference>
<evidence type="ECO:0000259" key="2">
    <source>
        <dbReference type="Pfam" id="PF07883"/>
    </source>
</evidence>
<protein>
    <submittedName>
        <fullName evidence="3">Cupin domain-containing protein</fullName>
    </submittedName>
</protein>
<dbReference type="RefSeq" id="WP_150076996.1">
    <property type="nucleotide sequence ID" value="NZ_VWOX01000007.1"/>
</dbReference>
<dbReference type="InterPro" id="IPR011051">
    <property type="entry name" value="RmlC_Cupin_sf"/>
</dbReference>
<dbReference type="AlphaFoldDB" id="A0A5M6D8E8"/>
<dbReference type="Gene3D" id="2.60.120.10">
    <property type="entry name" value="Jelly Rolls"/>
    <property type="match status" value="1"/>
</dbReference>
<organism evidence="3 4">
    <name type="scientific">Roseiconus nitratireducens</name>
    <dbReference type="NCBI Taxonomy" id="2605748"/>
    <lineage>
        <taxon>Bacteria</taxon>
        <taxon>Pseudomonadati</taxon>
        <taxon>Planctomycetota</taxon>
        <taxon>Planctomycetia</taxon>
        <taxon>Pirellulales</taxon>
        <taxon>Pirellulaceae</taxon>
        <taxon>Roseiconus</taxon>
    </lineage>
</organism>
<sequence>MDIPQIVGPDDAKRGEMGQQLLATGKSVSLRRWRESSGQNCDSPPRAYETVGYLVSGKLEVQLDGESAIVNPGDSWLVPAGANHQYRVIEDIVAVEATSPPARFQSRDQAADAEGSGIQ</sequence>
<comment type="caution">
    <text evidence="3">The sequence shown here is derived from an EMBL/GenBank/DDBJ whole genome shotgun (WGS) entry which is preliminary data.</text>
</comment>
<dbReference type="Proteomes" id="UP000324479">
    <property type="component" value="Unassembled WGS sequence"/>
</dbReference>
<reference evidence="3 4" key="1">
    <citation type="submission" date="2019-08" db="EMBL/GenBank/DDBJ databases">
        <authorList>
            <person name="Dhanesh K."/>
            <person name="Kumar G."/>
            <person name="Sasikala C."/>
            <person name="Venkata Ramana C."/>
        </authorList>
    </citation>
    <scope>NUCLEOTIDE SEQUENCE [LARGE SCALE GENOMIC DNA]</scope>
    <source>
        <strain evidence="3 4">JC645</strain>
    </source>
</reference>
<keyword evidence="4" id="KW-1185">Reference proteome</keyword>
<name>A0A5M6D8E8_9BACT</name>
<evidence type="ECO:0000256" key="1">
    <source>
        <dbReference type="SAM" id="MobiDB-lite"/>
    </source>
</evidence>
<dbReference type="SUPFAM" id="SSF51182">
    <property type="entry name" value="RmlC-like cupins"/>
    <property type="match status" value="1"/>
</dbReference>